<comment type="cofactor">
    <cofactor evidence="1">
        <name>FAD</name>
        <dbReference type="ChEBI" id="CHEBI:57692"/>
    </cofactor>
</comment>
<accession>A0A0P9S1P7</accession>
<keyword evidence="3" id="KW-0274">FAD</keyword>
<dbReference type="PATRIC" id="fig|235272.12.peg.2444"/>
<evidence type="ECO:0000256" key="5">
    <source>
        <dbReference type="ARBA" id="ARBA00037941"/>
    </source>
</evidence>
<comment type="caution">
    <text evidence="7">The sequence shown here is derived from an EMBL/GenBank/DDBJ whole genome shotgun (WGS) entry which is preliminary data.</text>
</comment>
<evidence type="ECO:0000256" key="2">
    <source>
        <dbReference type="ARBA" id="ARBA00022630"/>
    </source>
</evidence>
<dbReference type="AlphaFoldDB" id="A0A0P9S1P7"/>
<evidence type="ECO:0000313" key="8">
    <source>
        <dbReference type="Proteomes" id="UP000050346"/>
    </source>
</evidence>
<reference evidence="7 8" key="1">
    <citation type="submission" date="2015-09" db="EMBL/GenBank/DDBJ databases">
        <title>Genome announcement of multiple Pseudomonas syringae strains.</title>
        <authorList>
            <person name="Thakur S."/>
            <person name="Wang P.W."/>
            <person name="Gong Y."/>
            <person name="Weir B.S."/>
            <person name="Guttman D.S."/>
        </authorList>
    </citation>
    <scope>NUCLEOTIDE SEQUENCE [LARGE SCALE GENOMIC DNA]</scope>
    <source>
        <strain evidence="7 8">ICMP9150</strain>
    </source>
</reference>
<dbReference type="PANTHER" id="PTHR43104:SF2">
    <property type="entry name" value="L-2-HYDROXYGLUTARATE DEHYDROGENASE, MITOCHONDRIAL"/>
    <property type="match status" value="1"/>
</dbReference>
<name>A0A0P9S1P7_PSEA0</name>
<dbReference type="InterPro" id="IPR036188">
    <property type="entry name" value="FAD/NAD-bd_sf"/>
</dbReference>
<dbReference type="GO" id="GO:0005737">
    <property type="term" value="C:cytoplasm"/>
    <property type="evidence" value="ECO:0007669"/>
    <property type="project" value="TreeGrafter"/>
</dbReference>
<dbReference type="Pfam" id="PF01266">
    <property type="entry name" value="DAO"/>
    <property type="match status" value="1"/>
</dbReference>
<feature type="domain" description="FAD dependent oxidoreductase" evidence="6">
    <location>
        <begin position="4"/>
        <end position="170"/>
    </location>
</feature>
<evidence type="ECO:0000259" key="6">
    <source>
        <dbReference type="Pfam" id="PF01266"/>
    </source>
</evidence>
<dbReference type="EMBL" id="LJQG01000155">
    <property type="protein sequence ID" value="KPX19118.1"/>
    <property type="molecule type" value="Genomic_DNA"/>
</dbReference>
<dbReference type="Gene3D" id="3.50.50.60">
    <property type="entry name" value="FAD/NAD(P)-binding domain"/>
    <property type="match status" value="1"/>
</dbReference>
<dbReference type="PANTHER" id="PTHR43104">
    <property type="entry name" value="L-2-HYDROXYGLUTARATE DEHYDROGENASE, MITOCHONDRIAL"/>
    <property type="match status" value="1"/>
</dbReference>
<comment type="similarity">
    <text evidence="5">Belongs to the L2HGDH family.</text>
</comment>
<protein>
    <recommendedName>
        <fullName evidence="6">FAD dependent oxidoreductase domain-containing protein</fullName>
    </recommendedName>
</protein>
<proteinExistence type="inferred from homology"/>
<dbReference type="Proteomes" id="UP000050346">
    <property type="component" value="Unassembled WGS sequence"/>
</dbReference>
<gene>
    <name evidence="7" type="ORF">ALO71_200062</name>
</gene>
<evidence type="ECO:0000256" key="1">
    <source>
        <dbReference type="ARBA" id="ARBA00001974"/>
    </source>
</evidence>
<evidence type="ECO:0000313" key="7">
    <source>
        <dbReference type="EMBL" id="KPX19118.1"/>
    </source>
</evidence>
<evidence type="ECO:0000256" key="3">
    <source>
        <dbReference type="ARBA" id="ARBA00022827"/>
    </source>
</evidence>
<organism evidence="7 8">
    <name type="scientific">Pseudomonas amygdali pv. dendropanacis</name>
    <dbReference type="NCBI Taxonomy" id="235272"/>
    <lineage>
        <taxon>Bacteria</taxon>
        <taxon>Pseudomonadati</taxon>
        <taxon>Pseudomonadota</taxon>
        <taxon>Gammaproteobacteria</taxon>
        <taxon>Pseudomonadales</taxon>
        <taxon>Pseudomonadaceae</taxon>
        <taxon>Pseudomonas</taxon>
        <taxon>Pseudomonas amygdali</taxon>
    </lineage>
</organism>
<evidence type="ECO:0000256" key="4">
    <source>
        <dbReference type="ARBA" id="ARBA00023002"/>
    </source>
</evidence>
<dbReference type="InterPro" id="IPR006076">
    <property type="entry name" value="FAD-dep_OxRdtase"/>
</dbReference>
<dbReference type="SUPFAM" id="SSF51905">
    <property type="entry name" value="FAD/NAD(P)-binding domain"/>
    <property type="match status" value="1"/>
</dbReference>
<dbReference type="GO" id="GO:0047545">
    <property type="term" value="F:(S)-2-hydroxyglutarate dehydrogenase activity"/>
    <property type="evidence" value="ECO:0007669"/>
    <property type="project" value="TreeGrafter"/>
</dbReference>
<keyword evidence="2" id="KW-0285">Flavoprotein</keyword>
<sequence>MIYDFCVIGGGIVGLATAMQLLKAHPGASLVLVEKEAAIAKHQTGHNSGVIHAGVYYEPGSLKARLCKRGAELTKAFCTEHKIPFEVCGKMLVASNPRQLALLSNLEERARQNGLKVERLDAVALRQREPNIIGLGALFVDSTGIVDYRIVSDVMADVITKAGGEIALGRRLSPPL</sequence>
<keyword evidence="4" id="KW-0560">Oxidoreductase</keyword>